<keyword evidence="1" id="KW-0479">Metal-binding</keyword>
<dbReference type="InterPro" id="IPR002653">
    <property type="entry name" value="Znf_A20"/>
</dbReference>
<dbReference type="GO" id="GO:0003677">
    <property type="term" value="F:DNA binding"/>
    <property type="evidence" value="ECO:0007669"/>
    <property type="project" value="InterPro"/>
</dbReference>
<dbReference type="EMBL" id="MK072202">
    <property type="protein sequence ID" value="AYV79998.1"/>
    <property type="molecule type" value="Genomic_DNA"/>
</dbReference>
<organism evidence="7">
    <name type="scientific">Gaeavirus sp</name>
    <dbReference type="NCBI Taxonomy" id="2487767"/>
    <lineage>
        <taxon>Viruses</taxon>
        <taxon>Varidnaviria</taxon>
        <taxon>Bamfordvirae</taxon>
        <taxon>Nucleocytoviricota</taxon>
        <taxon>Megaviricetes</taxon>
        <taxon>Imitervirales</taxon>
        <taxon>Mimiviridae</taxon>
        <taxon>Klosneuvirinae</taxon>
    </lineage>
</organism>
<sequence>MTSVREPRATCLTDKCKYYGFESTDGYCSECYRTIHGLPYPISERTIYRNKMMFDTSQESTDAWLQSGIYVSNKFTTDCSICFEEKYTSHRYACVCEPSICKECALRADKCPFCRANKYYRLTVDDLVIILNILNSRYDESMSKIMRLMRSLIIKYSIDDTNISMRNFIASTRDIVLAIVIHKSSTGQVLCNDGLYDIFGFSINPWKIGNECDTERIYHGGCLESQFCDFSFYREGYTYNGFHHRRFSANKFLKNFKLE</sequence>
<reference evidence="7" key="1">
    <citation type="submission" date="2018-10" db="EMBL/GenBank/DDBJ databases">
        <title>Hidden diversity of soil giant viruses.</title>
        <authorList>
            <person name="Schulz F."/>
            <person name="Alteio L."/>
            <person name="Goudeau D."/>
            <person name="Ryan E.M."/>
            <person name="Malmstrom R.R."/>
            <person name="Blanchard J."/>
            <person name="Woyke T."/>
        </authorList>
    </citation>
    <scope>NUCLEOTIDE SEQUENCE</scope>
    <source>
        <strain evidence="7">GAV1</strain>
    </source>
</reference>
<dbReference type="GO" id="GO:0008270">
    <property type="term" value="F:zinc ion binding"/>
    <property type="evidence" value="ECO:0007669"/>
    <property type="project" value="UniProtKB-KW"/>
</dbReference>
<evidence type="ECO:0008006" key="8">
    <source>
        <dbReference type="Google" id="ProtNLM"/>
    </source>
</evidence>
<feature type="domain" description="RING-type" evidence="5">
    <location>
        <begin position="79"/>
        <end position="115"/>
    </location>
</feature>
<keyword evidence="2 4" id="KW-0863">Zinc-finger</keyword>
<dbReference type="PROSITE" id="PS51036">
    <property type="entry name" value="ZF_A20"/>
    <property type="match status" value="1"/>
</dbReference>
<evidence type="ECO:0000256" key="2">
    <source>
        <dbReference type="ARBA" id="ARBA00022771"/>
    </source>
</evidence>
<dbReference type="PROSITE" id="PS50089">
    <property type="entry name" value="ZF_RING_2"/>
    <property type="match status" value="1"/>
</dbReference>
<evidence type="ECO:0000256" key="1">
    <source>
        <dbReference type="ARBA" id="ARBA00022723"/>
    </source>
</evidence>
<feature type="domain" description="A20-type" evidence="6">
    <location>
        <begin position="5"/>
        <end position="40"/>
    </location>
</feature>
<evidence type="ECO:0000256" key="3">
    <source>
        <dbReference type="ARBA" id="ARBA00022833"/>
    </source>
</evidence>
<name>A0A3G4ZYL0_9VIRU</name>
<evidence type="ECO:0000313" key="7">
    <source>
        <dbReference type="EMBL" id="AYV79998.1"/>
    </source>
</evidence>
<proteinExistence type="predicted"/>
<gene>
    <name evidence="7" type="ORF">Gaeavirus4_21</name>
</gene>
<evidence type="ECO:0000259" key="5">
    <source>
        <dbReference type="PROSITE" id="PS50089"/>
    </source>
</evidence>
<keyword evidence="3" id="KW-0862">Zinc</keyword>
<evidence type="ECO:0000259" key="6">
    <source>
        <dbReference type="PROSITE" id="PS51036"/>
    </source>
</evidence>
<protein>
    <recommendedName>
        <fullName evidence="8">RING-type domain-containing protein</fullName>
    </recommendedName>
</protein>
<dbReference type="Gene3D" id="4.10.240.30">
    <property type="match status" value="1"/>
</dbReference>
<evidence type="ECO:0000256" key="4">
    <source>
        <dbReference type="PROSITE-ProRule" id="PRU00175"/>
    </source>
</evidence>
<dbReference type="InterPro" id="IPR001841">
    <property type="entry name" value="Znf_RING"/>
</dbReference>
<accession>A0A3G4ZYL0</accession>